<dbReference type="SUPFAM" id="SSF49899">
    <property type="entry name" value="Concanavalin A-like lectins/glucanases"/>
    <property type="match status" value="1"/>
</dbReference>
<gene>
    <name evidence="2" type="ORF">EYS09_12575</name>
</gene>
<proteinExistence type="predicted"/>
<dbReference type="EMBL" id="SIXH01000085">
    <property type="protein sequence ID" value="TBO59345.1"/>
    <property type="molecule type" value="Genomic_DNA"/>
</dbReference>
<dbReference type="RefSeq" id="WP_131123267.1">
    <property type="nucleotide sequence ID" value="NZ_SIXH01000085.1"/>
</dbReference>
<protein>
    <recommendedName>
        <fullName evidence="4">LamG domain-containing protein</fullName>
    </recommendedName>
</protein>
<evidence type="ECO:0000313" key="3">
    <source>
        <dbReference type="Proteomes" id="UP000292452"/>
    </source>
</evidence>
<comment type="caution">
    <text evidence="2">The sequence shown here is derived from an EMBL/GenBank/DDBJ whole genome shotgun (WGS) entry which is preliminary data.</text>
</comment>
<organism evidence="2 3">
    <name type="scientific">Streptomyces kasugaensis</name>
    <dbReference type="NCBI Taxonomy" id="1946"/>
    <lineage>
        <taxon>Bacteria</taxon>
        <taxon>Bacillati</taxon>
        <taxon>Actinomycetota</taxon>
        <taxon>Actinomycetes</taxon>
        <taxon>Kitasatosporales</taxon>
        <taxon>Streptomycetaceae</taxon>
        <taxon>Streptomyces</taxon>
    </lineage>
</organism>
<dbReference type="InterPro" id="IPR013320">
    <property type="entry name" value="ConA-like_dom_sf"/>
</dbReference>
<evidence type="ECO:0008006" key="4">
    <source>
        <dbReference type="Google" id="ProtNLM"/>
    </source>
</evidence>
<accession>A0A4Q9HWJ7</accession>
<reference evidence="2 3" key="1">
    <citation type="submission" date="2019-02" db="EMBL/GenBank/DDBJ databases">
        <title>Draft Genome Sequence of Streptomyces sp. AM-2504, identified by 16S rRNA comparative analysis as a Streptomyces Kasugaensis strain.</title>
        <authorList>
            <person name="Napolioni V."/>
            <person name="Giuliodori A.M."/>
            <person name="Spurio R."/>
            <person name="Fabbretti A."/>
        </authorList>
    </citation>
    <scope>NUCLEOTIDE SEQUENCE [LARGE SCALE GENOMIC DNA]</scope>
    <source>
        <strain evidence="2 3">AM-2504</strain>
    </source>
</reference>
<dbReference type="AlphaFoldDB" id="A0A4Q9HWJ7"/>
<dbReference type="Gene3D" id="2.60.120.200">
    <property type="match status" value="1"/>
</dbReference>
<evidence type="ECO:0000313" key="2">
    <source>
        <dbReference type="EMBL" id="TBO59345.1"/>
    </source>
</evidence>
<evidence type="ECO:0000256" key="1">
    <source>
        <dbReference type="SAM" id="MobiDB-lite"/>
    </source>
</evidence>
<keyword evidence="3" id="KW-1185">Reference proteome</keyword>
<name>A0A4Q9HWJ7_STRKA</name>
<sequence length="441" mass="47004">MSWKPLLYFDFDNHAALDETGHGFHGRVELPGADRWVDRPFAGISTAVCYDHPESKIVVAQRPAFAGWRGLRVRAYFKADNVGPRRLNLVEGDGSFALFTDTGGVLRGTVNDGSPQWWGISSVPGRLESGKWYLAELLYDSGQVLTLSVDGQLLGARMTAGLPIQPVGERGIRIGYWPGGDSRYTFQGLMGPVWVDTLDEREEIVRVLARLLCDGSDGTSRLESWNAALEGELSAAEKQAVRDFGAAAVAGAKRLGAVVVGQSADPAATLDSLMPIADEISRLALERETGGADLLKDPQLTSLISQFLAQACAGGPAAAGLFPWEALRLLSADPLSSERWAQIRRAHPDWCTDGIPPVFPPGGGPGGPGSPGSPDWLEDWLRRWCAQHGQGPGSPGGPCGPGGPADPCGPGDPCGCSSCRTYRPHARCTCERPCTPRPDGQ</sequence>
<feature type="region of interest" description="Disordered" evidence="1">
    <location>
        <begin position="352"/>
        <end position="374"/>
    </location>
</feature>
<dbReference type="Proteomes" id="UP000292452">
    <property type="component" value="Unassembled WGS sequence"/>
</dbReference>